<evidence type="ECO:0000313" key="2">
    <source>
        <dbReference type="EnsemblPlants" id="PAC:32947572.CDS.1"/>
    </source>
</evidence>
<organism evidence="1">
    <name type="scientific">Physcomitrium patens</name>
    <name type="common">Spreading-leaved earth moss</name>
    <name type="synonym">Physcomitrella patens</name>
    <dbReference type="NCBI Taxonomy" id="3218"/>
    <lineage>
        <taxon>Eukaryota</taxon>
        <taxon>Viridiplantae</taxon>
        <taxon>Streptophyta</taxon>
        <taxon>Embryophyta</taxon>
        <taxon>Bryophyta</taxon>
        <taxon>Bryophytina</taxon>
        <taxon>Bryopsida</taxon>
        <taxon>Funariidae</taxon>
        <taxon>Funariales</taxon>
        <taxon>Funariaceae</taxon>
        <taxon>Physcomitrium</taxon>
    </lineage>
</organism>
<dbReference type="Proteomes" id="UP000006727">
    <property type="component" value="Chromosome 20"/>
</dbReference>
<dbReference type="EnsemblPlants" id="Pp3c20_2890V3.3">
    <property type="protein sequence ID" value="PAC:32947574.CDS.1"/>
    <property type="gene ID" value="Pp3c20_2890"/>
</dbReference>
<dbReference type="AlphaFoldDB" id="A0A2K1ITT7"/>
<dbReference type="EnsemblPlants" id="Pp3c20_2890V3.1">
    <property type="protein sequence ID" value="PAC:32947572.CDS.1"/>
    <property type="gene ID" value="Pp3c20_2890"/>
</dbReference>
<dbReference type="Gramene" id="Pp3c20_2890V3.2">
    <property type="protein sequence ID" value="PAC:32947573.CDS.1"/>
    <property type="gene ID" value="Pp3c20_2890"/>
</dbReference>
<dbReference type="Gramene" id="Pp3c20_2890V3.1">
    <property type="protein sequence ID" value="PAC:32947572.CDS.1"/>
    <property type="gene ID" value="Pp3c20_2890"/>
</dbReference>
<accession>A0A2K1ITT7</accession>
<dbReference type="EnsemblPlants" id="Pp3c20_2890V3.2">
    <property type="protein sequence ID" value="PAC:32947573.CDS.1"/>
    <property type="gene ID" value="Pp3c20_2890"/>
</dbReference>
<sequence>MTTLLSATPFVQSIGLRSWALVGELRGLQGQKRLRVSSVQSSVSATSVGHGADDSDIADSQNVLQCLRSPLLNISPAAWIATFREVHDEAHRTAAAPTYNKVNLPSKYETTELHRGNRRRSEKTVIFTAEKAKRLRKENRATQTFHDQWYHSAIASRLATPEQECLQFLFHRFVYTFTRAPSVRRSTGRRHSQYDTHILSTPCINRSRN</sequence>
<protein>
    <submittedName>
        <fullName evidence="1 2">Uncharacterized protein</fullName>
    </submittedName>
</protein>
<dbReference type="PANTHER" id="PTHR34198:SF1">
    <property type="entry name" value="OS01G0104300 PROTEIN"/>
    <property type="match status" value="1"/>
</dbReference>
<dbReference type="OrthoDB" id="1913905at2759"/>
<evidence type="ECO:0000313" key="3">
    <source>
        <dbReference type="Proteomes" id="UP000006727"/>
    </source>
</evidence>
<dbReference type="Gramene" id="Pp3c20_2890V3.3">
    <property type="protein sequence ID" value="PAC:32947574.CDS.1"/>
    <property type="gene ID" value="Pp3c20_2890"/>
</dbReference>
<proteinExistence type="predicted"/>
<evidence type="ECO:0000313" key="1">
    <source>
        <dbReference type="EMBL" id="PNR32689.1"/>
    </source>
</evidence>
<dbReference type="PANTHER" id="PTHR34198">
    <property type="entry name" value="OS01G0175100 PROTEIN"/>
    <property type="match status" value="1"/>
</dbReference>
<reference evidence="1 3" key="1">
    <citation type="journal article" date="2008" name="Science">
        <title>The Physcomitrella genome reveals evolutionary insights into the conquest of land by plants.</title>
        <authorList>
            <person name="Rensing S."/>
            <person name="Lang D."/>
            <person name="Zimmer A."/>
            <person name="Terry A."/>
            <person name="Salamov A."/>
            <person name="Shapiro H."/>
            <person name="Nishiyama T."/>
            <person name="Perroud P.-F."/>
            <person name="Lindquist E."/>
            <person name="Kamisugi Y."/>
            <person name="Tanahashi T."/>
            <person name="Sakakibara K."/>
            <person name="Fujita T."/>
            <person name="Oishi K."/>
            <person name="Shin-I T."/>
            <person name="Kuroki Y."/>
            <person name="Toyoda A."/>
            <person name="Suzuki Y."/>
            <person name="Hashimoto A."/>
            <person name="Yamaguchi K."/>
            <person name="Sugano A."/>
            <person name="Kohara Y."/>
            <person name="Fujiyama A."/>
            <person name="Anterola A."/>
            <person name="Aoki S."/>
            <person name="Ashton N."/>
            <person name="Barbazuk W.B."/>
            <person name="Barker E."/>
            <person name="Bennetzen J."/>
            <person name="Bezanilla M."/>
            <person name="Blankenship R."/>
            <person name="Cho S.H."/>
            <person name="Dutcher S."/>
            <person name="Estelle M."/>
            <person name="Fawcett J.A."/>
            <person name="Gundlach H."/>
            <person name="Hanada K."/>
            <person name="Heyl A."/>
            <person name="Hicks K.A."/>
            <person name="Hugh J."/>
            <person name="Lohr M."/>
            <person name="Mayer K."/>
            <person name="Melkozernov A."/>
            <person name="Murata T."/>
            <person name="Nelson D."/>
            <person name="Pils B."/>
            <person name="Prigge M."/>
            <person name="Reiss B."/>
            <person name="Renner T."/>
            <person name="Rombauts S."/>
            <person name="Rushton P."/>
            <person name="Sanderfoot A."/>
            <person name="Schween G."/>
            <person name="Shiu S.-H."/>
            <person name="Stueber K."/>
            <person name="Theodoulou F.L."/>
            <person name="Tu H."/>
            <person name="Van de Peer Y."/>
            <person name="Verrier P.J."/>
            <person name="Waters E."/>
            <person name="Wood A."/>
            <person name="Yang L."/>
            <person name="Cove D."/>
            <person name="Cuming A."/>
            <person name="Hasebe M."/>
            <person name="Lucas S."/>
            <person name="Mishler D.B."/>
            <person name="Reski R."/>
            <person name="Grigoriev I."/>
            <person name="Quatrano R.S."/>
            <person name="Boore J.L."/>
        </authorList>
    </citation>
    <scope>NUCLEOTIDE SEQUENCE [LARGE SCALE GENOMIC DNA]</scope>
    <source>
        <strain evidence="2 3">cv. Gransden 2004</strain>
    </source>
</reference>
<name>A0A2K1ITT7_PHYPA</name>
<reference evidence="2" key="3">
    <citation type="submission" date="2020-12" db="UniProtKB">
        <authorList>
            <consortium name="EnsemblPlants"/>
        </authorList>
    </citation>
    <scope>IDENTIFICATION</scope>
</reference>
<dbReference type="EMBL" id="ABEU02000020">
    <property type="protein sequence ID" value="PNR32689.1"/>
    <property type="molecule type" value="Genomic_DNA"/>
</dbReference>
<dbReference type="PaxDb" id="3218-PP1S152_163V6.1"/>
<gene>
    <name evidence="2" type="primary">LOC112273009</name>
    <name evidence="1" type="ORF">PHYPA_024631</name>
</gene>
<keyword evidence="3" id="KW-1185">Reference proteome</keyword>
<reference evidence="1 3" key="2">
    <citation type="journal article" date="2018" name="Plant J.">
        <title>The Physcomitrella patens chromosome-scale assembly reveals moss genome structure and evolution.</title>
        <authorList>
            <person name="Lang D."/>
            <person name="Ullrich K.K."/>
            <person name="Murat F."/>
            <person name="Fuchs J."/>
            <person name="Jenkins J."/>
            <person name="Haas F.B."/>
            <person name="Piednoel M."/>
            <person name="Gundlach H."/>
            <person name="Van Bel M."/>
            <person name="Meyberg R."/>
            <person name="Vives C."/>
            <person name="Morata J."/>
            <person name="Symeonidi A."/>
            <person name="Hiss M."/>
            <person name="Muchero W."/>
            <person name="Kamisugi Y."/>
            <person name="Saleh O."/>
            <person name="Blanc G."/>
            <person name="Decker E.L."/>
            <person name="van Gessel N."/>
            <person name="Grimwood J."/>
            <person name="Hayes R.D."/>
            <person name="Graham S.W."/>
            <person name="Gunter L.E."/>
            <person name="McDaniel S.F."/>
            <person name="Hoernstein S.N.W."/>
            <person name="Larsson A."/>
            <person name="Li F.W."/>
            <person name="Perroud P.F."/>
            <person name="Phillips J."/>
            <person name="Ranjan P."/>
            <person name="Rokshar D.S."/>
            <person name="Rothfels C.J."/>
            <person name="Schneider L."/>
            <person name="Shu S."/>
            <person name="Stevenson D.W."/>
            <person name="Thummler F."/>
            <person name="Tillich M."/>
            <person name="Villarreal Aguilar J.C."/>
            <person name="Widiez T."/>
            <person name="Wong G.K."/>
            <person name="Wymore A."/>
            <person name="Zhang Y."/>
            <person name="Zimmer A.D."/>
            <person name="Quatrano R.S."/>
            <person name="Mayer K.F.X."/>
            <person name="Goodstein D."/>
            <person name="Casacuberta J.M."/>
            <person name="Vandepoele K."/>
            <person name="Reski R."/>
            <person name="Cuming A.C."/>
            <person name="Tuskan G.A."/>
            <person name="Maumus F."/>
            <person name="Salse J."/>
            <person name="Schmutz J."/>
            <person name="Rensing S.A."/>
        </authorList>
    </citation>
    <scope>NUCLEOTIDE SEQUENCE [LARGE SCALE GENOMIC DNA]</scope>
    <source>
        <strain evidence="2 3">cv. Gransden 2004</strain>
    </source>
</reference>